<dbReference type="EMBL" id="JASBWT010000033">
    <property type="protein sequence ID" value="KAJ9093084.1"/>
    <property type="molecule type" value="Genomic_DNA"/>
</dbReference>
<reference evidence="1" key="1">
    <citation type="submission" date="2023-04" db="EMBL/GenBank/DDBJ databases">
        <title>Draft Genome sequencing of Naganishia species isolated from polar environments using Oxford Nanopore Technology.</title>
        <authorList>
            <person name="Leo P."/>
            <person name="Venkateswaran K."/>
        </authorList>
    </citation>
    <scope>NUCLEOTIDE SEQUENCE</scope>
    <source>
        <strain evidence="1">MNA-CCFEE 5423</strain>
    </source>
</reference>
<organism evidence="1 2">
    <name type="scientific">Naganishia friedmannii</name>
    <dbReference type="NCBI Taxonomy" id="89922"/>
    <lineage>
        <taxon>Eukaryota</taxon>
        <taxon>Fungi</taxon>
        <taxon>Dikarya</taxon>
        <taxon>Basidiomycota</taxon>
        <taxon>Agaricomycotina</taxon>
        <taxon>Tremellomycetes</taxon>
        <taxon>Filobasidiales</taxon>
        <taxon>Filobasidiaceae</taxon>
        <taxon>Naganishia</taxon>
    </lineage>
</organism>
<comment type="caution">
    <text evidence="1">The sequence shown here is derived from an EMBL/GenBank/DDBJ whole genome shotgun (WGS) entry which is preliminary data.</text>
</comment>
<proteinExistence type="predicted"/>
<protein>
    <submittedName>
        <fullName evidence="1">Uncharacterized protein</fullName>
    </submittedName>
</protein>
<name>A0ACC2V182_9TREE</name>
<evidence type="ECO:0000313" key="2">
    <source>
        <dbReference type="Proteomes" id="UP001227268"/>
    </source>
</evidence>
<gene>
    <name evidence="1" type="ORF">QFC21_006580</name>
</gene>
<accession>A0ACC2V182</accession>
<evidence type="ECO:0000313" key="1">
    <source>
        <dbReference type="EMBL" id="KAJ9093084.1"/>
    </source>
</evidence>
<keyword evidence="2" id="KW-1185">Reference proteome</keyword>
<dbReference type="Proteomes" id="UP001227268">
    <property type="component" value="Unassembled WGS sequence"/>
</dbReference>
<sequence>MGKNKKKSQRPLAPAVVPLPAEPESEPIPAATTTPTIALAETEIKAGDVQAHEDPENIEQVEEDKGKVAIEEAEVVHVELAAEIATNEPKNEPRPASAIIPSSPEQPIPAPEPQAKEDLSFDPTEHDDLFANIGKSYVEAEPSTKEQPSIQLSLALESKAEEPVSPTPTLLERPTSIPEPKTEEDLFAAGDTMEHDDLFASIGNSHADAESVTEKLSAIQPLLHPEPKSGDVLASAQIDASTEPLSEAPENEDYDVHGVGEQEVDSAADKQQDLPGSPVEAHERQEDALTVQPAEEETWLHEEETSESVVEQQENVTAAPEATSFFDPTAPPAATVTSNKSQPEPTHQEKSPVTQETVIVSEEAVGNEHDETDLLFGGGTEVPEFDIAVGQSHAPSDGKPDSPQQPPAETDSSDLFGSSDAAEPDIFGNASTNDDEGDLFAAVGQPQGKDDLFGSSGHETAQAEDLFAAHQDTEQDSNLFGDAGETGHDLDFITNPVPAAQTQPAELILKPAEPTKQRVEDMDLDAAGVPQGWVDEQGGWNWYTAEERLDVARGIFGEEQEVEMEQQSSTGECFQRCVEVGRADECGVLAEPATNHVDAAPVQNAYAPQQASSPHSYNPAPQSSYASPTNTFNYAPVASTAPISAAAYDPYKPAPAAPSTSRSAYSPASQPGGFSAYQRPVVAVTSHGQVNPPARTFSPYDPPAKIVSQAHVFTPPAPVLTAEPAFQPFSGRSANKPIPALTRMKTSTAYDPPMIPVTKAMSRPASAAPVITPFASGLPASFSMASVGADHRPPPGVTPPPPSGPPRGPLRIASPASIAGRDVSMPLQRQSQPAPSLVTHPPTPNAYDPPTLPAMPNRPASRVAASALGMGSASTAASPVSQQSPLPPPPISRSGSAMNLPPRGSTSVARSPQVRSQTQLPLQPAQGNYEHPPSQPGPPVVNAYSPAPAAHGLPPPQHMSLPRPAKVAPPTTSQPPQHGQPPRISSPATHGVPSSHYQPPPFSRPSSGMNGAVHPPPIRNAHVTSYPNENHARQSLDYANDSEKSQQQMEPVKREEEQHMQESLASGDDFDPEGGAFNEEEEEPQVLEYSYAQSTTRIRPTLGHDTFAPPSKSTHQRQPLPTGDAKVPDPYAPQTLPTSETSPAHSIPAAYIPTRSAAAPYAEHVSDPYAPQPQMAQSYMPVPAYQTATPLTDPSCPAVKISPMPTEPYSQPQAKPPSVSAYDPADAAGQQIADESHLARASPAARRVPCVSFGPHGKLVVAFQRDPEAESSAQVSSLAYGDSSSGLPVHIRRLADSLPPLVEMSGTTQWPGPLLSDPQASKTSTAEKKKRDTLNAFLTERIQEIESGLPYLSASGKDSVTRANQEATMLLYQVAQLMLKHDGKVLTSDPAAHAELKALLPKLSDSVARSDVPDPVSDGVGAATDMQFLSECLLKGDQQAALTYATERNMWSHALLLAAGIDSATWTSTVSAFVKATVQSTGADDNRAVLATAYSIYGQGGPAVVEQIPNGDLPSIWRNSLATIIASSKPNDATYILALAEKLKTQGLIEAAHLCYVLSPLIVAWQQSRSDSPVSLIGSLETDQQTEATLISETMEYAIWLRPVPKGAETFQGVPHLLQYKMNKAATLLAAGEAALAKRYCEAVIASLRLRKVPDQASQLLKLQLQNLLSQINGQDFSVSSAKGLPKPKLENLGSWFEGTLTKFIAGEESESGDQKASGHMKKASSGSAGIGPFSHFSAITPEATPALPSRTMSTYDIPATAYAPPIPRSGSAMSYRPQPAAQPATHQRPTSAMAYGRQETRLSALSQVTTQADEPTGYEPSGYSPSGYAPDHNGHTDDPAVNSEAQQAEEKPSSESYEPAQEEVHAVEIPSWGQSYTFEDTGNQPVADDATGEDTGAFINPMANFITPAVSTHPSAAPTPPLPYQPRTNDPNFEDEDDDDLGLGNASNKKKPAGPAAPAPKTSAPTSNYAPPAKENHAMETKTEEPAKPKESPKPGATGGSWLGRLWGKGATEAPTSGPVKAKLGNESSMHYDKELKRWVTKGPGGQPEAPKAAPPPPRTPRPSTPAAPSPSATMPPASRPASAAPPALGTGPVRPQTATPAMSGLATPPTRPASATVGDPPIANALAPPPARKGTAGKKGIRARYVEIT</sequence>